<evidence type="ECO:0000313" key="4">
    <source>
        <dbReference type="Proteomes" id="UP000009047"/>
    </source>
</evidence>
<feature type="coiled-coil region" evidence="2">
    <location>
        <begin position="80"/>
        <end position="142"/>
    </location>
</feature>
<dbReference type="eggNOG" id="COG1842">
    <property type="taxonomic scope" value="Bacteria"/>
</dbReference>
<dbReference type="KEGG" id="dbr:Deba_2763"/>
<dbReference type="PANTHER" id="PTHR31088">
    <property type="entry name" value="MEMBRANE-ASSOCIATED PROTEIN VIPP1, CHLOROPLASTIC"/>
    <property type="match status" value="1"/>
</dbReference>
<reference evidence="3 4" key="1">
    <citation type="journal article" date="2010" name="Stand. Genomic Sci.">
        <title>Complete genome sequence of Desulfarculus baarsii type strain (2st14).</title>
        <authorList>
            <person name="Sun H."/>
            <person name="Spring S."/>
            <person name="Lapidus A."/>
            <person name="Davenport K."/>
            <person name="Del Rio T.G."/>
            <person name="Tice H."/>
            <person name="Nolan M."/>
            <person name="Copeland A."/>
            <person name="Cheng J.F."/>
            <person name="Lucas S."/>
            <person name="Tapia R."/>
            <person name="Goodwin L."/>
            <person name="Pitluck S."/>
            <person name="Ivanova N."/>
            <person name="Pagani I."/>
            <person name="Mavromatis K."/>
            <person name="Ovchinnikova G."/>
            <person name="Pati A."/>
            <person name="Chen A."/>
            <person name="Palaniappan K."/>
            <person name="Hauser L."/>
            <person name="Chang Y.J."/>
            <person name="Jeffries C.D."/>
            <person name="Detter J.C."/>
            <person name="Han C."/>
            <person name="Rohde M."/>
            <person name="Brambilla E."/>
            <person name="Goker M."/>
            <person name="Woyke T."/>
            <person name="Bristow J."/>
            <person name="Eisen J.A."/>
            <person name="Markowitz V."/>
            <person name="Hugenholtz P."/>
            <person name="Kyrpides N.C."/>
            <person name="Klenk H.P."/>
            <person name="Land M."/>
        </authorList>
    </citation>
    <scope>NUCLEOTIDE SEQUENCE [LARGE SCALE GENOMIC DNA]</scope>
    <source>
        <strain evidence="4">ATCC 33931 / DSM 2075 / LMG 7858 / VKM B-1802 / 2st14</strain>
    </source>
</reference>
<dbReference type="InterPro" id="IPR007157">
    <property type="entry name" value="PspA_VIPP1"/>
</dbReference>
<dbReference type="Proteomes" id="UP000009047">
    <property type="component" value="Chromosome"/>
</dbReference>
<accession>E1QM74</accession>
<dbReference type="HOGENOM" id="CLU_056466_3_0_7"/>
<comment type="similarity">
    <text evidence="1">Belongs to the PspA/Vipp/IM30 family.</text>
</comment>
<protein>
    <submittedName>
        <fullName evidence="3">Phage shock protein A, PspA</fullName>
    </submittedName>
</protein>
<gene>
    <name evidence="3" type="ordered locus">Deba_2763</name>
</gene>
<dbReference type="PANTHER" id="PTHR31088:SF6">
    <property type="entry name" value="PHAGE SHOCK PROTEIN A"/>
    <property type="match status" value="1"/>
</dbReference>
<evidence type="ECO:0000256" key="2">
    <source>
        <dbReference type="SAM" id="Coils"/>
    </source>
</evidence>
<proteinExistence type="inferred from homology"/>
<dbReference type="GO" id="GO:0009271">
    <property type="term" value="P:phage shock"/>
    <property type="evidence" value="ECO:0007669"/>
    <property type="project" value="TreeGrafter"/>
</dbReference>
<keyword evidence="2" id="KW-0175">Coiled coil</keyword>
<evidence type="ECO:0000256" key="1">
    <source>
        <dbReference type="ARBA" id="ARBA00043985"/>
    </source>
</evidence>
<organism evidence="3 4">
    <name type="scientific">Desulfarculus baarsii (strain ATCC 33931 / DSM 2075 / LMG 7858 / VKM B-1802 / 2st14)</name>
    <dbReference type="NCBI Taxonomy" id="644282"/>
    <lineage>
        <taxon>Bacteria</taxon>
        <taxon>Pseudomonadati</taxon>
        <taxon>Thermodesulfobacteriota</taxon>
        <taxon>Desulfarculia</taxon>
        <taxon>Desulfarculales</taxon>
        <taxon>Desulfarculaceae</taxon>
        <taxon>Desulfarculus</taxon>
    </lineage>
</organism>
<dbReference type="RefSeq" id="WP_013259556.1">
    <property type="nucleotide sequence ID" value="NC_014365.1"/>
</dbReference>
<dbReference type="EMBL" id="CP002085">
    <property type="protein sequence ID" value="ADK86117.1"/>
    <property type="molecule type" value="Genomic_DNA"/>
</dbReference>
<sequence>MGVFSRARDIVSANLNAMLDRAEDPEKLIKLMIQEMEDTLVEIKASCAGAMAAEKRARRAFEMCRDKAGLWAQRAEMAVAKEREDLAREALAEKRDLLDQAVALEREAGQTAELVGQYQAEIRQLEEKLASAREKRRLLLQRHLAAQDKIRVRKEIRRFETADAMLRFDKLEGRIERMEADAELVDYGRKPTLEQQFERLAYDEGVERELAELKAKAAAEKE</sequence>
<dbReference type="GO" id="GO:0005829">
    <property type="term" value="C:cytosol"/>
    <property type="evidence" value="ECO:0007669"/>
    <property type="project" value="TreeGrafter"/>
</dbReference>
<keyword evidence="4" id="KW-1185">Reference proteome</keyword>
<evidence type="ECO:0000313" key="3">
    <source>
        <dbReference type="EMBL" id="ADK86117.1"/>
    </source>
</evidence>
<dbReference type="STRING" id="644282.Deba_2763"/>
<dbReference type="Pfam" id="PF04012">
    <property type="entry name" value="PspA_IM30"/>
    <property type="match status" value="1"/>
</dbReference>
<dbReference type="OrthoDB" id="9779630at2"/>
<name>E1QM74_DESB2</name>
<dbReference type="AlphaFoldDB" id="E1QM74"/>